<feature type="chain" id="PRO_5039312689" description="Alternate-type signal peptide domain-containing protein" evidence="1">
    <location>
        <begin position="30"/>
        <end position="207"/>
    </location>
</feature>
<evidence type="ECO:0008006" key="4">
    <source>
        <dbReference type="Google" id="ProtNLM"/>
    </source>
</evidence>
<dbReference type="AlphaFoldDB" id="A0A853EMZ7"/>
<dbReference type="RefSeq" id="WP_179911993.1">
    <property type="nucleotide sequence ID" value="NZ_JACBYE010000001.1"/>
</dbReference>
<organism evidence="2 3">
    <name type="scientific">Sanguibacter inulinus</name>
    <dbReference type="NCBI Taxonomy" id="60922"/>
    <lineage>
        <taxon>Bacteria</taxon>
        <taxon>Bacillati</taxon>
        <taxon>Actinomycetota</taxon>
        <taxon>Actinomycetes</taxon>
        <taxon>Micrococcales</taxon>
        <taxon>Sanguibacteraceae</taxon>
        <taxon>Sanguibacter</taxon>
    </lineage>
</organism>
<sequence length="207" mass="21095">MSTQNTSHGRKRMYLAAGSLVGVAALVTAAAFTDFANLNLTSGSDDSGIGGNNRFNIQVVGTDDEGTPVPGSWQEAATTEGVDITLPGSDLIAPGDTLSVSIPFRNESPVLGADLTFTLQDRPGSTSDTGIAEALRYTLSVDGTALVTDVPQAAVAGIALGQLLAGEGSVLDLSVTLPDQGSDAANNTLQGQVFYVQAHLDAASTQQ</sequence>
<proteinExistence type="predicted"/>
<name>A0A853EMZ7_9MICO</name>
<protein>
    <recommendedName>
        <fullName evidence="4">Alternate-type signal peptide domain-containing protein</fullName>
    </recommendedName>
</protein>
<feature type="signal peptide" evidence="1">
    <location>
        <begin position="1"/>
        <end position="29"/>
    </location>
</feature>
<evidence type="ECO:0000313" key="2">
    <source>
        <dbReference type="EMBL" id="NYS91989.1"/>
    </source>
</evidence>
<keyword evidence="1" id="KW-0732">Signal</keyword>
<gene>
    <name evidence="2" type="ORF">HZZ10_00345</name>
</gene>
<dbReference type="EMBL" id="JACBYE010000001">
    <property type="protein sequence ID" value="NYS91989.1"/>
    <property type="molecule type" value="Genomic_DNA"/>
</dbReference>
<evidence type="ECO:0000256" key="1">
    <source>
        <dbReference type="SAM" id="SignalP"/>
    </source>
</evidence>
<dbReference type="Proteomes" id="UP000561011">
    <property type="component" value="Unassembled WGS sequence"/>
</dbReference>
<comment type="caution">
    <text evidence="2">The sequence shown here is derived from an EMBL/GenBank/DDBJ whole genome shotgun (WGS) entry which is preliminary data.</text>
</comment>
<accession>A0A853EMZ7</accession>
<keyword evidence="3" id="KW-1185">Reference proteome</keyword>
<reference evidence="2 3" key="1">
    <citation type="submission" date="2020-07" db="EMBL/GenBank/DDBJ databases">
        <title>MOT database genomes.</title>
        <authorList>
            <person name="Joseph S."/>
            <person name="Aduse-Opoku J."/>
            <person name="Hashim A."/>
            <person name="Wade W."/>
            <person name="Curtis M."/>
        </authorList>
    </citation>
    <scope>NUCLEOTIDE SEQUENCE [LARGE SCALE GENOMIC DNA]</scope>
    <source>
        <strain evidence="2 3">DSM 100099</strain>
    </source>
</reference>
<evidence type="ECO:0000313" key="3">
    <source>
        <dbReference type="Proteomes" id="UP000561011"/>
    </source>
</evidence>